<gene>
    <name evidence="1" type="ORF">KSP40_PGU015845</name>
</gene>
<dbReference type="Proteomes" id="UP001412067">
    <property type="component" value="Unassembled WGS sequence"/>
</dbReference>
<keyword evidence="2" id="KW-1185">Reference proteome</keyword>
<comment type="caution">
    <text evidence="1">The sequence shown here is derived from an EMBL/GenBank/DDBJ whole genome shotgun (WGS) entry which is preliminary data.</text>
</comment>
<reference evidence="1 2" key="1">
    <citation type="journal article" date="2022" name="Nat. Plants">
        <title>Genomes of leafy and leafless Platanthera orchids illuminate the evolution of mycoheterotrophy.</title>
        <authorList>
            <person name="Li M.H."/>
            <person name="Liu K.W."/>
            <person name="Li Z."/>
            <person name="Lu H.C."/>
            <person name="Ye Q.L."/>
            <person name="Zhang D."/>
            <person name="Wang J.Y."/>
            <person name="Li Y.F."/>
            <person name="Zhong Z.M."/>
            <person name="Liu X."/>
            <person name="Yu X."/>
            <person name="Liu D.K."/>
            <person name="Tu X.D."/>
            <person name="Liu B."/>
            <person name="Hao Y."/>
            <person name="Liao X.Y."/>
            <person name="Jiang Y.T."/>
            <person name="Sun W.H."/>
            <person name="Chen J."/>
            <person name="Chen Y.Q."/>
            <person name="Ai Y."/>
            <person name="Zhai J.W."/>
            <person name="Wu S.S."/>
            <person name="Zhou Z."/>
            <person name="Hsiao Y.Y."/>
            <person name="Wu W.L."/>
            <person name="Chen Y.Y."/>
            <person name="Lin Y.F."/>
            <person name="Hsu J.L."/>
            <person name="Li C.Y."/>
            <person name="Wang Z.W."/>
            <person name="Zhao X."/>
            <person name="Zhong W.Y."/>
            <person name="Ma X.K."/>
            <person name="Ma L."/>
            <person name="Huang J."/>
            <person name="Chen G.Z."/>
            <person name="Huang M.Z."/>
            <person name="Huang L."/>
            <person name="Peng D.H."/>
            <person name="Luo Y.B."/>
            <person name="Zou S.Q."/>
            <person name="Chen S.P."/>
            <person name="Lan S."/>
            <person name="Tsai W.C."/>
            <person name="Van de Peer Y."/>
            <person name="Liu Z.J."/>
        </authorList>
    </citation>
    <scope>NUCLEOTIDE SEQUENCE [LARGE SCALE GENOMIC DNA]</scope>
    <source>
        <strain evidence="1">Lor288</strain>
    </source>
</reference>
<evidence type="ECO:0000313" key="2">
    <source>
        <dbReference type="Proteomes" id="UP001412067"/>
    </source>
</evidence>
<dbReference type="Pfam" id="PF14009">
    <property type="entry name" value="PADRE"/>
    <property type="match status" value="1"/>
</dbReference>
<organism evidence="1 2">
    <name type="scientific">Platanthera guangdongensis</name>
    <dbReference type="NCBI Taxonomy" id="2320717"/>
    <lineage>
        <taxon>Eukaryota</taxon>
        <taxon>Viridiplantae</taxon>
        <taxon>Streptophyta</taxon>
        <taxon>Embryophyta</taxon>
        <taxon>Tracheophyta</taxon>
        <taxon>Spermatophyta</taxon>
        <taxon>Magnoliopsida</taxon>
        <taxon>Liliopsida</taxon>
        <taxon>Asparagales</taxon>
        <taxon>Orchidaceae</taxon>
        <taxon>Orchidoideae</taxon>
        <taxon>Orchideae</taxon>
        <taxon>Orchidinae</taxon>
        <taxon>Platanthera</taxon>
    </lineage>
</organism>
<dbReference type="EMBL" id="JBBWWR010000015">
    <property type="protein sequence ID" value="KAK8950268.1"/>
    <property type="molecule type" value="Genomic_DNA"/>
</dbReference>
<sequence length="88" mass="10080">MICIIHDSDYMDEISRVVCADNFMKANPNHILCIFISHASEFSAACRVDVLPPTAELHHKKIYFLMPTSEEKAELLSWTSSPKKRDKI</sequence>
<name>A0ABR2LTK8_9ASPA</name>
<accession>A0ABR2LTK8</accession>
<proteinExistence type="predicted"/>
<protein>
    <submittedName>
        <fullName evidence="1">Uncharacterized protein</fullName>
    </submittedName>
</protein>
<evidence type="ECO:0000313" key="1">
    <source>
        <dbReference type="EMBL" id="KAK8950268.1"/>
    </source>
</evidence>
<dbReference type="InterPro" id="IPR025322">
    <property type="entry name" value="PADRE_dom"/>
</dbReference>